<sequence>MATNNPFCSTSVENVRRLCVGVNLPDTEVCRGATPWSWSESSTEETVVVLPSKSALSWSRFARGYIYLLSVYSVLLTTLEHKTTALKWPEL</sequence>
<dbReference type="EMBL" id="BLXT01002293">
    <property type="protein sequence ID" value="GFN92719.1"/>
    <property type="molecule type" value="Genomic_DNA"/>
</dbReference>
<accession>A0AAV3ZB13</accession>
<reference evidence="1 2" key="1">
    <citation type="journal article" date="2021" name="Elife">
        <title>Chloroplast acquisition without the gene transfer in kleptoplastic sea slugs, Plakobranchus ocellatus.</title>
        <authorList>
            <person name="Maeda T."/>
            <person name="Takahashi S."/>
            <person name="Yoshida T."/>
            <person name="Shimamura S."/>
            <person name="Takaki Y."/>
            <person name="Nagai Y."/>
            <person name="Toyoda A."/>
            <person name="Suzuki Y."/>
            <person name="Arimoto A."/>
            <person name="Ishii H."/>
            <person name="Satoh N."/>
            <person name="Nishiyama T."/>
            <person name="Hasebe M."/>
            <person name="Maruyama T."/>
            <person name="Minagawa J."/>
            <person name="Obokata J."/>
            <person name="Shigenobu S."/>
        </authorList>
    </citation>
    <scope>NUCLEOTIDE SEQUENCE [LARGE SCALE GENOMIC DNA]</scope>
</reference>
<dbReference type="Proteomes" id="UP000735302">
    <property type="component" value="Unassembled WGS sequence"/>
</dbReference>
<organism evidence="1 2">
    <name type="scientific">Plakobranchus ocellatus</name>
    <dbReference type="NCBI Taxonomy" id="259542"/>
    <lineage>
        <taxon>Eukaryota</taxon>
        <taxon>Metazoa</taxon>
        <taxon>Spiralia</taxon>
        <taxon>Lophotrochozoa</taxon>
        <taxon>Mollusca</taxon>
        <taxon>Gastropoda</taxon>
        <taxon>Heterobranchia</taxon>
        <taxon>Euthyneura</taxon>
        <taxon>Panpulmonata</taxon>
        <taxon>Sacoglossa</taxon>
        <taxon>Placobranchoidea</taxon>
        <taxon>Plakobranchidae</taxon>
        <taxon>Plakobranchus</taxon>
    </lineage>
</organism>
<proteinExistence type="predicted"/>
<evidence type="ECO:0000313" key="2">
    <source>
        <dbReference type="Proteomes" id="UP000735302"/>
    </source>
</evidence>
<comment type="caution">
    <text evidence="1">The sequence shown here is derived from an EMBL/GenBank/DDBJ whole genome shotgun (WGS) entry which is preliminary data.</text>
</comment>
<keyword evidence="2" id="KW-1185">Reference proteome</keyword>
<name>A0AAV3ZB13_9GAST</name>
<dbReference type="AlphaFoldDB" id="A0AAV3ZB13"/>
<protein>
    <submittedName>
        <fullName evidence="1">Uncharacterized protein</fullName>
    </submittedName>
</protein>
<gene>
    <name evidence="1" type="ORF">PoB_001922500</name>
</gene>
<evidence type="ECO:0000313" key="1">
    <source>
        <dbReference type="EMBL" id="GFN92719.1"/>
    </source>
</evidence>